<dbReference type="Pfam" id="PF00528">
    <property type="entry name" value="BPD_transp_1"/>
    <property type="match status" value="1"/>
</dbReference>
<evidence type="ECO:0000256" key="7">
    <source>
        <dbReference type="RuleBase" id="RU363032"/>
    </source>
</evidence>
<proteinExistence type="inferred from homology"/>
<feature type="transmembrane region" description="Helical" evidence="7">
    <location>
        <begin position="174"/>
        <end position="197"/>
    </location>
</feature>
<dbReference type="InterPro" id="IPR000515">
    <property type="entry name" value="MetI-like"/>
</dbReference>
<name>A0A939DUF8_9MICO</name>
<feature type="transmembrane region" description="Helical" evidence="7">
    <location>
        <begin position="102"/>
        <end position="128"/>
    </location>
</feature>
<feature type="domain" description="ABC transmembrane type-1" evidence="9">
    <location>
        <begin position="103"/>
        <end position="296"/>
    </location>
</feature>
<keyword evidence="5 7" id="KW-1133">Transmembrane helix</keyword>
<evidence type="ECO:0000313" key="10">
    <source>
        <dbReference type="EMBL" id="MBN8205212.1"/>
    </source>
</evidence>
<keyword evidence="3" id="KW-1003">Cell membrane</keyword>
<accession>A0A939DUF8</accession>
<feature type="transmembrane region" description="Helical" evidence="7">
    <location>
        <begin position="275"/>
        <end position="296"/>
    </location>
</feature>
<dbReference type="Proteomes" id="UP000664385">
    <property type="component" value="Unassembled WGS sequence"/>
</dbReference>
<dbReference type="Gene3D" id="1.10.3720.10">
    <property type="entry name" value="MetI-like"/>
    <property type="match status" value="1"/>
</dbReference>
<dbReference type="InterPro" id="IPR035906">
    <property type="entry name" value="MetI-like_sf"/>
</dbReference>
<evidence type="ECO:0000256" key="6">
    <source>
        <dbReference type="ARBA" id="ARBA00023136"/>
    </source>
</evidence>
<feature type="transmembrane region" description="Helical" evidence="7">
    <location>
        <begin position="44"/>
        <end position="65"/>
    </location>
</feature>
<sequence>MTRPEAPSKGASSPASAPAPGAALPRKRRTNPYSWLTESLGKGVAHVFLIAWAVIALFPILWGVFSSLKANDEIFASPWAMPEALQWDNYVRAWNEADIGRYFWNTIVVVGGSLIVTMVLGAMVAYVLARFQFRLNRPIFYLFMVGMMFPIFLAIVPLFFVVNDLGLLGTHLGLILVLSAYGLPFTVFFLVGFFATLPESVAEAALLDGCGHAETFFRIMLPMAKPGLVSVGIFNFLNLWNNYLIPLVLNPDPEKYVLSQGLASLAITQGYAADYGALFAGLVIAMLPVLAAYLAFHRQLQGGISLGALK</sequence>
<evidence type="ECO:0000256" key="8">
    <source>
        <dbReference type="SAM" id="MobiDB-lite"/>
    </source>
</evidence>
<dbReference type="PANTHER" id="PTHR43744:SF8">
    <property type="entry name" value="SN-GLYCEROL-3-PHOSPHATE TRANSPORT SYSTEM PERMEASE PROTEIN UGPE"/>
    <property type="match status" value="1"/>
</dbReference>
<dbReference type="GO" id="GO:0005886">
    <property type="term" value="C:plasma membrane"/>
    <property type="evidence" value="ECO:0007669"/>
    <property type="project" value="UniProtKB-SubCell"/>
</dbReference>
<dbReference type="PANTHER" id="PTHR43744">
    <property type="entry name" value="ABC TRANSPORTER PERMEASE PROTEIN MG189-RELATED-RELATED"/>
    <property type="match status" value="1"/>
</dbReference>
<evidence type="ECO:0000256" key="3">
    <source>
        <dbReference type="ARBA" id="ARBA00022475"/>
    </source>
</evidence>
<evidence type="ECO:0000313" key="11">
    <source>
        <dbReference type="Proteomes" id="UP000664385"/>
    </source>
</evidence>
<reference evidence="10" key="1">
    <citation type="submission" date="2020-12" db="EMBL/GenBank/DDBJ databases">
        <title>PHA producing bacteria isolated from mangrove.</title>
        <authorList>
            <person name="Zheng W."/>
            <person name="Yu S."/>
            <person name="Huang Y."/>
        </authorList>
    </citation>
    <scope>NUCLEOTIDE SEQUENCE</scope>
    <source>
        <strain evidence="10">GN8-5</strain>
    </source>
</reference>
<comment type="caution">
    <text evidence="10">The sequence shown here is derived from an EMBL/GenBank/DDBJ whole genome shotgun (WGS) entry which is preliminary data.</text>
</comment>
<comment type="similarity">
    <text evidence="7">Belongs to the binding-protein-dependent transport system permease family.</text>
</comment>
<keyword evidence="6 7" id="KW-0472">Membrane</keyword>
<feature type="region of interest" description="Disordered" evidence="8">
    <location>
        <begin position="1"/>
        <end position="27"/>
    </location>
</feature>
<dbReference type="SUPFAM" id="SSF161098">
    <property type="entry name" value="MetI-like"/>
    <property type="match status" value="1"/>
</dbReference>
<gene>
    <name evidence="10" type="ORF">JF543_04485</name>
</gene>
<evidence type="ECO:0000259" key="9">
    <source>
        <dbReference type="PROSITE" id="PS50928"/>
    </source>
</evidence>
<keyword evidence="2 7" id="KW-0813">Transport</keyword>
<evidence type="ECO:0000256" key="1">
    <source>
        <dbReference type="ARBA" id="ARBA00004651"/>
    </source>
</evidence>
<dbReference type="PROSITE" id="PS50928">
    <property type="entry name" value="ABC_TM1"/>
    <property type="match status" value="1"/>
</dbReference>
<evidence type="ECO:0000256" key="4">
    <source>
        <dbReference type="ARBA" id="ARBA00022692"/>
    </source>
</evidence>
<organism evidence="10 11">
    <name type="scientific">Microbacterium esteraromaticum</name>
    <dbReference type="NCBI Taxonomy" id="57043"/>
    <lineage>
        <taxon>Bacteria</taxon>
        <taxon>Bacillati</taxon>
        <taxon>Actinomycetota</taxon>
        <taxon>Actinomycetes</taxon>
        <taxon>Micrococcales</taxon>
        <taxon>Microbacteriaceae</taxon>
        <taxon>Microbacterium</taxon>
    </lineage>
</organism>
<feature type="transmembrane region" description="Helical" evidence="7">
    <location>
        <begin position="228"/>
        <end position="249"/>
    </location>
</feature>
<feature type="transmembrane region" description="Helical" evidence="7">
    <location>
        <begin position="140"/>
        <end position="162"/>
    </location>
</feature>
<comment type="subcellular location">
    <subcellularLocation>
        <location evidence="1 7">Cell membrane</location>
        <topology evidence="1 7">Multi-pass membrane protein</topology>
    </subcellularLocation>
</comment>
<dbReference type="GO" id="GO:0055085">
    <property type="term" value="P:transmembrane transport"/>
    <property type="evidence" value="ECO:0007669"/>
    <property type="project" value="InterPro"/>
</dbReference>
<evidence type="ECO:0000256" key="5">
    <source>
        <dbReference type="ARBA" id="ARBA00022989"/>
    </source>
</evidence>
<evidence type="ECO:0000256" key="2">
    <source>
        <dbReference type="ARBA" id="ARBA00022448"/>
    </source>
</evidence>
<keyword evidence="4 7" id="KW-0812">Transmembrane</keyword>
<dbReference type="EMBL" id="JAEMWU010000001">
    <property type="protein sequence ID" value="MBN8205212.1"/>
    <property type="molecule type" value="Genomic_DNA"/>
</dbReference>
<feature type="compositionally biased region" description="Low complexity" evidence="8">
    <location>
        <begin position="7"/>
        <end position="23"/>
    </location>
</feature>
<dbReference type="AlphaFoldDB" id="A0A939DUF8"/>
<dbReference type="CDD" id="cd06261">
    <property type="entry name" value="TM_PBP2"/>
    <property type="match status" value="1"/>
</dbReference>
<protein>
    <submittedName>
        <fullName evidence="10">Carbohydrate ABC transporter permease</fullName>
    </submittedName>
</protein>